<gene>
    <name evidence="1" type="ORF">SAMN05444165_2390</name>
</gene>
<dbReference type="EMBL" id="FSRU01000001">
    <property type="protein sequence ID" value="SIO34337.1"/>
    <property type="molecule type" value="Genomic_DNA"/>
</dbReference>
<keyword evidence="2" id="KW-1185">Reference proteome</keyword>
<proteinExistence type="predicted"/>
<accession>A0A1N6IQL7</accession>
<evidence type="ECO:0000313" key="1">
    <source>
        <dbReference type="EMBL" id="SIO34337.1"/>
    </source>
</evidence>
<evidence type="ECO:0000313" key="2">
    <source>
        <dbReference type="Proteomes" id="UP000185151"/>
    </source>
</evidence>
<organism evidence="1 2">
    <name type="scientific">Paraburkholderia phenazinium</name>
    <dbReference type="NCBI Taxonomy" id="60549"/>
    <lineage>
        <taxon>Bacteria</taxon>
        <taxon>Pseudomonadati</taxon>
        <taxon>Pseudomonadota</taxon>
        <taxon>Betaproteobacteria</taxon>
        <taxon>Burkholderiales</taxon>
        <taxon>Burkholderiaceae</taxon>
        <taxon>Paraburkholderia</taxon>
    </lineage>
</organism>
<sequence>MNYGVFPMNHEQARAEESRAMERVLAATQRVQSAFASLQSQFPPQGEGRPSQFALQTFDAALQELEDAQAAFDELLGDLLDGKR</sequence>
<name>A0A1N6IQL7_9BURK</name>
<protein>
    <submittedName>
        <fullName evidence="1">Uncharacterized protein</fullName>
    </submittedName>
</protein>
<dbReference type="Proteomes" id="UP000185151">
    <property type="component" value="Unassembled WGS sequence"/>
</dbReference>
<reference evidence="1 2" key="1">
    <citation type="submission" date="2016-11" db="EMBL/GenBank/DDBJ databases">
        <authorList>
            <person name="Jaros S."/>
            <person name="Januszkiewicz K."/>
            <person name="Wedrychowicz H."/>
        </authorList>
    </citation>
    <scope>NUCLEOTIDE SEQUENCE [LARGE SCALE GENOMIC DNA]</scope>
    <source>
        <strain evidence="1 2">GAS95</strain>
    </source>
</reference>
<dbReference type="AlphaFoldDB" id="A0A1N6IQL7"/>